<protein>
    <submittedName>
        <fullName evidence="1">Uncharacterized conserved protein YbcV, DUF1398 family</fullName>
    </submittedName>
</protein>
<accession>A0A1M5GQB3</accession>
<proteinExistence type="predicted"/>
<evidence type="ECO:0000313" key="2">
    <source>
        <dbReference type="Proteomes" id="UP000184108"/>
    </source>
</evidence>
<name>A0A1M5GQB3_9FLAO</name>
<dbReference type="InterPro" id="IPR036696">
    <property type="entry name" value="YdfO-like_sf"/>
</dbReference>
<dbReference type="EMBL" id="FQVE01000004">
    <property type="protein sequence ID" value="SHG05873.1"/>
    <property type="molecule type" value="Genomic_DNA"/>
</dbReference>
<organism evidence="1 2">
    <name type="scientific">Chryseobacterium vrystaatense</name>
    <dbReference type="NCBI Taxonomy" id="307480"/>
    <lineage>
        <taxon>Bacteria</taxon>
        <taxon>Pseudomonadati</taxon>
        <taxon>Bacteroidota</taxon>
        <taxon>Flavobacteriia</taxon>
        <taxon>Flavobacteriales</taxon>
        <taxon>Weeksellaceae</taxon>
        <taxon>Chryseobacterium group</taxon>
        <taxon>Chryseobacterium</taxon>
    </lineage>
</organism>
<reference evidence="2" key="1">
    <citation type="submission" date="2016-11" db="EMBL/GenBank/DDBJ databases">
        <authorList>
            <person name="Varghese N."/>
            <person name="Submissions S."/>
        </authorList>
    </citation>
    <scope>NUCLEOTIDE SEQUENCE [LARGE SCALE GENOMIC DNA]</scope>
    <source>
        <strain evidence="2">YR203</strain>
    </source>
</reference>
<dbReference type="Gene3D" id="3.30.1810.10">
    <property type="entry name" value="YdfO-like"/>
    <property type="match status" value="1"/>
</dbReference>
<evidence type="ECO:0000313" key="1">
    <source>
        <dbReference type="EMBL" id="SHG05873.1"/>
    </source>
</evidence>
<dbReference type="InterPro" id="IPR009833">
    <property type="entry name" value="DUF1398"/>
</dbReference>
<dbReference type="Pfam" id="PF07166">
    <property type="entry name" value="DUF1398"/>
    <property type="match status" value="1"/>
</dbReference>
<dbReference type="RefSeq" id="WP_073174888.1">
    <property type="nucleotide sequence ID" value="NZ_FQVE01000004.1"/>
</dbReference>
<sequence length="131" mass="14620">MKFTIEQIKAEHQKVKSGADFPNYIQAIKKLGVSYYIVSVADGGVDYFDQENSSVSTRGKDDGVRSISGIVNLDQFKTRLKLHQQGGTDYLTFYSDCVDNGVEGWKMDLNAMTCTYFDTEGTEILVEKIPG</sequence>
<dbReference type="AlphaFoldDB" id="A0A1M5GQB3"/>
<gene>
    <name evidence="1" type="ORF">SAMN02787073_3435</name>
</gene>
<dbReference type="Proteomes" id="UP000184108">
    <property type="component" value="Unassembled WGS sequence"/>
</dbReference>
<dbReference type="SUPFAM" id="SSF160419">
    <property type="entry name" value="YdfO-like"/>
    <property type="match status" value="1"/>
</dbReference>